<dbReference type="InterPro" id="IPR049220">
    <property type="entry name" value="DUF6868"/>
</dbReference>
<dbReference type="KEGG" id="sinu:IMZ28_05695"/>
<dbReference type="RefSeq" id="WP_197547631.1">
    <property type="nucleotide sequence ID" value="NZ_CP063164.1"/>
</dbReference>
<keyword evidence="1" id="KW-0472">Membrane</keyword>
<feature type="transmembrane region" description="Helical" evidence="1">
    <location>
        <begin position="53"/>
        <end position="77"/>
    </location>
</feature>
<keyword evidence="4" id="KW-1185">Reference proteome</keyword>
<reference evidence="3 4" key="1">
    <citation type="submission" date="2020-10" db="EMBL/GenBank/DDBJ databases">
        <title>The genome of sulfurovum sp.</title>
        <authorList>
            <person name="Xie S."/>
            <person name="Shao Z."/>
            <person name="Jiang L."/>
        </authorList>
    </citation>
    <scope>NUCLEOTIDE SEQUENCE [LARGE SCALE GENOMIC DNA]</scope>
    <source>
        <strain evidence="3 4">ST-419</strain>
    </source>
</reference>
<protein>
    <recommendedName>
        <fullName evidence="2">DUF6868 domain-containing protein</fullName>
    </recommendedName>
</protein>
<dbReference type="Pfam" id="PF21742">
    <property type="entry name" value="DUF6868"/>
    <property type="match status" value="1"/>
</dbReference>
<feature type="domain" description="DUF6868" evidence="2">
    <location>
        <begin position="3"/>
        <end position="80"/>
    </location>
</feature>
<sequence length="81" mass="9291">MSTIEAIREFLGWCSVINIGLLILSSVLIIAIRRPVSRIHAKMFDLNENDVQLAYFQYLGQYKVAIIMFNIVPYLALKIMS</sequence>
<dbReference type="Proteomes" id="UP000595074">
    <property type="component" value="Chromosome"/>
</dbReference>
<evidence type="ECO:0000259" key="2">
    <source>
        <dbReference type="Pfam" id="PF21742"/>
    </source>
</evidence>
<dbReference type="AlphaFoldDB" id="A0A7M1S3N8"/>
<keyword evidence="1" id="KW-1133">Transmembrane helix</keyword>
<evidence type="ECO:0000256" key="1">
    <source>
        <dbReference type="SAM" id="Phobius"/>
    </source>
</evidence>
<evidence type="ECO:0000313" key="4">
    <source>
        <dbReference type="Proteomes" id="UP000595074"/>
    </source>
</evidence>
<gene>
    <name evidence="3" type="ORF">IMZ28_05695</name>
</gene>
<proteinExistence type="predicted"/>
<name>A0A7M1S3N8_9BACT</name>
<dbReference type="EMBL" id="CP063164">
    <property type="protein sequence ID" value="QOR60960.1"/>
    <property type="molecule type" value="Genomic_DNA"/>
</dbReference>
<evidence type="ECO:0000313" key="3">
    <source>
        <dbReference type="EMBL" id="QOR60960.1"/>
    </source>
</evidence>
<keyword evidence="1" id="KW-0812">Transmembrane</keyword>
<organism evidence="3 4">
    <name type="scientific">Sulfurovum indicum</name>
    <dbReference type="NCBI Taxonomy" id="2779528"/>
    <lineage>
        <taxon>Bacteria</taxon>
        <taxon>Pseudomonadati</taxon>
        <taxon>Campylobacterota</taxon>
        <taxon>Epsilonproteobacteria</taxon>
        <taxon>Campylobacterales</taxon>
        <taxon>Sulfurovaceae</taxon>
        <taxon>Sulfurovum</taxon>
    </lineage>
</organism>
<accession>A0A7M1S3N8</accession>
<feature type="transmembrane region" description="Helical" evidence="1">
    <location>
        <begin position="12"/>
        <end position="33"/>
    </location>
</feature>